<reference evidence="3" key="1">
    <citation type="submission" date="2016-03" db="EMBL/GenBank/DDBJ databases">
        <authorList>
            <person name="Sibley D."/>
            <person name="Venepally P."/>
            <person name="Karamycheva S."/>
            <person name="Hadjithomas M."/>
            <person name="Khan A."/>
            <person name="Brunk B."/>
            <person name="Roos D."/>
            <person name="Caler E."/>
            <person name="Lorenzi H."/>
        </authorList>
    </citation>
    <scope>NUCLEOTIDE SEQUENCE [LARGE SCALE GENOMIC DNA]</scope>
    <source>
        <strain evidence="3">TgCatPRC2</strain>
    </source>
</reference>
<gene>
    <name evidence="2" type="ORF">TGPRC2_310390</name>
</gene>
<dbReference type="OrthoDB" id="328983at2759"/>
<feature type="transmembrane region" description="Helical" evidence="1">
    <location>
        <begin position="9"/>
        <end position="30"/>
    </location>
</feature>
<dbReference type="EMBL" id="AHZP02000632">
    <property type="protein sequence ID" value="KYK70041.1"/>
    <property type="molecule type" value="Genomic_DNA"/>
</dbReference>
<accession>A0A151HL99</accession>
<name>A0A151HL99_TOXGO</name>
<proteinExistence type="predicted"/>
<dbReference type="VEuPathDB" id="ToxoDB:TGPRC2_310390"/>
<dbReference type="Proteomes" id="UP000075225">
    <property type="component" value="Unassembled WGS sequence"/>
</dbReference>
<organism evidence="2 3">
    <name type="scientific">Toxoplasma gondii TgCatPRC2</name>
    <dbReference type="NCBI Taxonomy" id="1130821"/>
    <lineage>
        <taxon>Eukaryota</taxon>
        <taxon>Sar</taxon>
        <taxon>Alveolata</taxon>
        <taxon>Apicomplexa</taxon>
        <taxon>Conoidasida</taxon>
        <taxon>Coccidia</taxon>
        <taxon>Eucoccidiorida</taxon>
        <taxon>Eimeriorina</taxon>
        <taxon>Sarcocystidae</taxon>
        <taxon>Toxoplasma</taxon>
    </lineage>
</organism>
<feature type="transmembrane region" description="Helical" evidence="1">
    <location>
        <begin position="67"/>
        <end position="88"/>
    </location>
</feature>
<keyword evidence="1" id="KW-1133">Transmembrane helix</keyword>
<comment type="caution">
    <text evidence="2">The sequence shown here is derived from an EMBL/GenBank/DDBJ whole genome shotgun (WGS) entry which is preliminary data.</text>
</comment>
<keyword evidence="1" id="KW-0472">Membrane</keyword>
<keyword evidence="1 2" id="KW-0812">Transmembrane</keyword>
<evidence type="ECO:0000313" key="2">
    <source>
        <dbReference type="EMBL" id="KYK70041.1"/>
    </source>
</evidence>
<feature type="transmembrane region" description="Helical" evidence="1">
    <location>
        <begin position="100"/>
        <end position="123"/>
    </location>
</feature>
<evidence type="ECO:0000256" key="1">
    <source>
        <dbReference type="SAM" id="Phobius"/>
    </source>
</evidence>
<sequence length="282" mass="30790">MAVPGSRQAAFWVPICIAVFSLFSTLYLAMDWIMTMFEIGRPEYPTQEQVESQSIHWHPPPTSLGSVFLPISFALGCLTFASSCIATIRATKGAKDENALAANWLFYLTFFISAGFVATNLMLSINAWLAKQEVRASFLCSPTQGTTLPQQICTRLSTWRQDNDLKLLVLFLVSGGAALATGVLTVCLLVLICKAVWFPPLEYPEFPAKGTTPTRDVLQLSPYAVKAVQEAGRQYSSSTFHNSGSEFGVPVGVGAYDLSPASSWSSIARSKRHNLSAVLPHR</sequence>
<protein>
    <submittedName>
        <fullName evidence="2">Putative transmembrane protein</fullName>
    </submittedName>
</protein>
<feature type="transmembrane region" description="Helical" evidence="1">
    <location>
        <begin position="167"/>
        <end position="192"/>
    </location>
</feature>
<dbReference type="AlphaFoldDB" id="A0A151HL99"/>
<evidence type="ECO:0000313" key="3">
    <source>
        <dbReference type="Proteomes" id="UP000075225"/>
    </source>
</evidence>